<protein>
    <submittedName>
        <fullName evidence="3">Alpha/beta hydrolase family protein</fullName>
    </submittedName>
</protein>
<comment type="similarity">
    <text evidence="1">Belongs to the AB hydrolase superfamily. AB hydrolase 4 family.</text>
</comment>
<dbReference type="AlphaFoldDB" id="A0A146K9L5"/>
<evidence type="ECO:0000313" key="3">
    <source>
        <dbReference type="EMBL" id="JAP92119.1"/>
    </source>
</evidence>
<dbReference type="SUPFAM" id="SSF53474">
    <property type="entry name" value="alpha/beta-Hydrolases"/>
    <property type="match status" value="1"/>
</dbReference>
<dbReference type="Pfam" id="PF00561">
    <property type="entry name" value="Abhydrolase_1"/>
    <property type="match status" value="1"/>
</dbReference>
<dbReference type="PANTHER" id="PTHR10794:SF63">
    <property type="entry name" value="ALPHA_BETA HYDROLASE 1, ISOFORM A"/>
    <property type="match status" value="1"/>
</dbReference>
<dbReference type="InterPro" id="IPR000073">
    <property type="entry name" value="AB_hydrolase_1"/>
</dbReference>
<evidence type="ECO:0000256" key="1">
    <source>
        <dbReference type="ARBA" id="ARBA00010884"/>
    </source>
</evidence>
<dbReference type="GO" id="GO:0034338">
    <property type="term" value="F:short-chain carboxylesterase activity"/>
    <property type="evidence" value="ECO:0007669"/>
    <property type="project" value="TreeGrafter"/>
</dbReference>
<dbReference type="Gene3D" id="3.40.50.1820">
    <property type="entry name" value="alpha/beta hydrolase"/>
    <property type="match status" value="1"/>
</dbReference>
<gene>
    <name evidence="3" type="ORF">TPC1_16040</name>
</gene>
<accession>A0A146K9L5</accession>
<sequence length="258" mass="29728">HKAGNPAHPVFILPFMFGHGQSSCVRRMVTALTEQNYDIFVILQRGCGEDKLEQRSSLVNEYLDDNDINALYDYVNKRKFVLIGYSLGAMKAIHYASKMSEKISSLLLLFTPFDPLYPQLFDDDLQAKMGEPIQAWCLRNQKHLEFNGIQGEALTKFIEDMTMKKWDEMMGSRMNLDLSDYYQHINPNRLLKDINVKTLMISVDGDEITGDYVPWDEVKQNPLIEFVMINKGKHLGCETQYEIGVMEILGMQWLVGNQ</sequence>
<reference evidence="3" key="1">
    <citation type="submission" date="2015-07" db="EMBL/GenBank/DDBJ databases">
        <title>Adaptation to a free-living lifestyle via gene acquisitions in the diplomonad Trepomonas sp. PC1.</title>
        <authorList>
            <person name="Xu F."/>
            <person name="Jerlstrom-Hultqvist J."/>
            <person name="Kolisko M."/>
            <person name="Simpson A.G.B."/>
            <person name="Roger A.J."/>
            <person name="Svard S.G."/>
            <person name="Andersson J.O."/>
        </authorList>
    </citation>
    <scope>NUCLEOTIDE SEQUENCE</scope>
    <source>
        <strain evidence="3">PC1</strain>
    </source>
</reference>
<proteinExistence type="inferred from homology"/>
<keyword evidence="3" id="KW-0378">Hydrolase</keyword>
<evidence type="ECO:0000259" key="2">
    <source>
        <dbReference type="Pfam" id="PF00561"/>
    </source>
</evidence>
<dbReference type="InterPro" id="IPR029058">
    <property type="entry name" value="AB_hydrolase_fold"/>
</dbReference>
<dbReference type="GO" id="GO:0047372">
    <property type="term" value="F:monoacylglycerol lipase activity"/>
    <property type="evidence" value="ECO:0007669"/>
    <property type="project" value="TreeGrafter"/>
</dbReference>
<feature type="non-terminal residue" evidence="3">
    <location>
        <position position="1"/>
    </location>
</feature>
<organism evidence="3">
    <name type="scientific">Trepomonas sp. PC1</name>
    <dbReference type="NCBI Taxonomy" id="1076344"/>
    <lineage>
        <taxon>Eukaryota</taxon>
        <taxon>Metamonada</taxon>
        <taxon>Diplomonadida</taxon>
        <taxon>Hexamitidae</taxon>
        <taxon>Hexamitinae</taxon>
        <taxon>Trepomonas</taxon>
    </lineage>
</organism>
<dbReference type="InterPro" id="IPR050960">
    <property type="entry name" value="AB_hydrolase_4_sf"/>
</dbReference>
<dbReference type="EMBL" id="GDID01004487">
    <property type="protein sequence ID" value="JAP92119.1"/>
    <property type="molecule type" value="Transcribed_RNA"/>
</dbReference>
<feature type="domain" description="AB hydrolase-1" evidence="2">
    <location>
        <begin position="26"/>
        <end position="238"/>
    </location>
</feature>
<feature type="non-terminal residue" evidence="3">
    <location>
        <position position="258"/>
    </location>
</feature>
<name>A0A146K9L5_9EUKA</name>
<dbReference type="PANTHER" id="PTHR10794">
    <property type="entry name" value="ABHYDROLASE DOMAIN-CONTAINING PROTEIN"/>
    <property type="match status" value="1"/>
</dbReference>